<evidence type="ECO:0000256" key="1">
    <source>
        <dbReference type="ARBA" id="ARBA00001933"/>
    </source>
</evidence>
<dbReference type="GO" id="GO:0030170">
    <property type="term" value="F:pyridoxal phosphate binding"/>
    <property type="evidence" value="ECO:0007669"/>
    <property type="project" value="TreeGrafter"/>
</dbReference>
<dbReference type="InterPro" id="IPR015424">
    <property type="entry name" value="PyrdxlP-dep_Trfase"/>
</dbReference>
<comment type="similarity">
    <text evidence="4">Belongs to the DegT/DnrJ/EryC1 family.</text>
</comment>
<dbReference type="AlphaFoldDB" id="A0A448PIV1"/>
<dbReference type="InterPro" id="IPR000653">
    <property type="entry name" value="DegT/StrS_aminotransferase"/>
</dbReference>
<gene>
    <name evidence="5" type="primary">arnB_1</name>
    <name evidence="5" type="ORF">NCTC10951_00714</name>
</gene>
<dbReference type="CDD" id="cd00616">
    <property type="entry name" value="AHBA_syn"/>
    <property type="match status" value="1"/>
</dbReference>
<evidence type="ECO:0000256" key="3">
    <source>
        <dbReference type="PIRSR" id="PIRSR000390-2"/>
    </source>
</evidence>
<protein>
    <submittedName>
        <fullName evidence="5">UDP-4-amino-4-deoxy-L-arabinose--oxoglutarate aminotransferase</fullName>
        <ecNumber evidence="5">2.6.1.87</ecNumber>
    </submittedName>
</protein>
<evidence type="ECO:0000256" key="4">
    <source>
        <dbReference type="RuleBase" id="RU004508"/>
    </source>
</evidence>
<sequence>MTVHDGRTTGIDLYGPTVGDMEAEAAAQVIRSGRLSQGTQVAEVEATVAELMGAQVVAVSSGSAALDVVIHMLDMQPGDEVIMPSLTFAAGAASVLRRRGVPRFVDVVSPEHPVLSYDAVSAALTERTRAVVTMHYGGYPAIGQALVETCRSAGVPLIEDSAHAFATPNKLGVLGAIGDLGILSTFATKNVTSAEGGFVVARNPEHFERAHRLRNHGYAPGRGARNWGENDGGDSQELRLWADARGVRMRYDIMEAGFNYRMSDVHAAVLAGQLRRREADQHRRERVVLRYRKNLASTEQVVPICRDVPVESSGLHLMVAICSSSELRDNVTAALDEAGIGWALHYPPTHLLSAFEHLAPVDSLPQTMAVARRAVSLPLHSTLTEAHVDRVCEVVLSAVEDHA</sequence>
<proteinExistence type="inferred from homology"/>
<dbReference type="Proteomes" id="UP000268658">
    <property type="component" value="Chromosome"/>
</dbReference>
<keyword evidence="5" id="KW-0808">Transferase</keyword>
<dbReference type="RefSeq" id="WP_164719341.1">
    <property type="nucleotide sequence ID" value="NZ_JASPER010000044.1"/>
</dbReference>
<dbReference type="EMBL" id="LR134477">
    <property type="protein sequence ID" value="VEI14838.1"/>
    <property type="molecule type" value="Genomic_DNA"/>
</dbReference>
<keyword evidence="5" id="KW-0032">Aminotransferase</keyword>
<dbReference type="Gene3D" id="3.90.1150.10">
    <property type="entry name" value="Aspartate Aminotransferase, domain 1"/>
    <property type="match status" value="1"/>
</dbReference>
<dbReference type="KEGG" id="avc:NCTC10951_00714"/>
<dbReference type="GO" id="GO:0000271">
    <property type="term" value="P:polysaccharide biosynthetic process"/>
    <property type="evidence" value="ECO:0007669"/>
    <property type="project" value="TreeGrafter"/>
</dbReference>
<dbReference type="PANTHER" id="PTHR30244">
    <property type="entry name" value="TRANSAMINASE"/>
    <property type="match status" value="1"/>
</dbReference>
<feature type="active site" description="Proton acceptor" evidence="2">
    <location>
        <position position="189"/>
    </location>
</feature>
<dbReference type="GO" id="GO:0099620">
    <property type="term" value="F:UDP-4-amino-4-deoxy-L-arabinose aminotransferase"/>
    <property type="evidence" value="ECO:0007669"/>
    <property type="project" value="UniProtKB-EC"/>
</dbReference>
<keyword evidence="3 4" id="KW-0663">Pyridoxal phosphate</keyword>
<dbReference type="PANTHER" id="PTHR30244:SF34">
    <property type="entry name" value="DTDP-4-AMINO-4,6-DIDEOXYGALACTOSE TRANSAMINASE"/>
    <property type="match status" value="1"/>
</dbReference>
<dbReference type="InterPro" id="IPR015422">
    <property type="entry name" value="PyrdxlP-dep_Trfase_small"/>
</dbReference>
<dbReference type="PIRSF" id="PIRSF000390">
    <property type="entry name" value="PLP_StrS"/>
    <property type="match status" value="1"/>
</dbReference>
<comment type="cofactor">
    <cofactor evidence="1">
        <name>pyridoxal 5'-phosphate</name>
        <dbReference type="ChEBI" id="CHEBI:597326"/>
    </cofactor>
</comment>
<evidence type="ECO:0000313" key="6">
    <source>
        <dbReference type="Proteomes" id="UP000268658"/>
    </source>
</evidence>
<organism evidence="5 6">
    <name type="scientific">Actinomyces viscosus</name>
    <dbReference type="NCBI Taxonomy" id="1656"/>
    <lineage>
        <taxon>Bacteria</taxon>
        <taxon>Bacillati</taxon>
        <taxon>Actinomycetota</taxon>
        <taxon>Actinomycetes</taxon>
        <taxon>Actinomycetales</taxon>
        <taxon>Actinomycetaceae</taxon>
        <taxon>Actinomyces</taxon>
    </lineage>
</organism>
<evidence type="ECO:0000256" key="2">
    <source>
        <dbReference type="PIRSR" id="PIRSR000390-1"/>
    </source>
</evidence>
<dbReference type="InterPro" id="IPR015421">
    <property type="entry name" value="PyrdxlP-dep_Trfase_major"/>
</dbReference>
<dbReference type="Pfam" id="PF01041">
    <property type="entry name" value="DegT_DnrJ_EryC1"/>
    <property type="match status" value="1"/>
</dbReference>
<accession>A0A448PIV1</accession>
<dbReference type="SUPFAM" id="SSF53383">
    <property type="entry name" value="PLP-dependent transferases"/>
    <property type="match status" value="1"/>
</dbReference>
<dbReference type="EC" id="2.6.1.87" evidence="5"/>
<dbReference type="Gene3D" id="3.40.640.10">
    <property type="entry name" value="Type I PLP-dependent aspartate aminotransferase-like (Major domain)"/>
    <property type="match status" value="1"/>
</dbReference>
<reference evidence="5 6" key="1">
    <citation type="submission" date="2018-12" db="EMBL/GenBank/DDBJ databases">
        <authorList>
            <consortium name="Pathogen Informatics"/>
        </authorList>
    </citation>
    <scope>NUCLEOTIDE SEQUENCE [LARGE SCALE GENOMIC DNA]</scope>
    <source>
        <strain evidence="5 6">NCTC10951</strain>
    </source>
</reference>
<evidence type="ECO:0000313" key="5">
    <source>
        <dbReference type="EMBL" id="VEI14838.1"/>
    </source>
</evidence>
<name>A0A448PIV1_ACTVI</name>
<feature type="modified residue" description="N6-(pyridoxal phosphate)lysine" evidence="3">
    <location>
        <position position="189"/>
    </location>
</feature>